<feature type="transmembrane region" description="Helical" evidence="5">
    <location>
        <begin position="51"/>
        <end position="70"/>
    </location>
</feature>
<dbReference type="OrthoDB" id="5864054at2759"/>
<gene>
    <name evidence="7" type="ORF">CAPTEDRAFT_117749</name>
</gene>
<evidence type="ECO:0000313" key="9">
    <source>
        <dbReference type="Proteomes" id="UP000014760"/>
    </source>
</evidence>
<comment type="subcellular location">
    <subcellularLocation>
        <location evidence="1">Membrane</location>
    </subcellularLocation>
</comment>
<dbReference type="Gene3D" id="1.20.1070.10">
    <property type="entry name" value="Rhodopsin 7-helix transmembrane proteins"/>
    <property type="match status" value="1"/>
</dbReference>
<evidence type="ECO:0000313" key="8">
    <source>
        <dbReference type="EnsemblMetazoa" id="CapteP117749"/>
    </source>
</evidence>
<feature type="transmembrane region" description="Helical" evidence="5">
    <location>
        <begin position="243"/>
        <end position="263"/>
    </location>
</feature>
<dbReference type="AlphaFoldDB" id="R7UE44"/>
<dbReference type="STRING" id="283909.R7UE44"/>
<feature type="transmembrane region" description="Helical" evidence="5">
    <location>
        <begin position="140"/>
        <end position="160"/>
    </location>
</feature>
<dbReference type="GO" id="GO:0005886">
    <property type="term" value="C:plasma membrane"/>
    <property type="evidence" value="ECO:0007669"/>
    <property type="project" value="TreeGrafter"/>
</dbReference>
<dbReference type="PRINTS" id="PR00237">
    <property type="entry name" value="GPCRRHODOPSN"/>
</dbReference>
<proteinExistence type="predicted"/>
<feature type="domain" description="G-protein coupled receptors family 1 profile" evidence="6">
    <location>
        <begin position="32"/>
        <end position="299"/>
    </location>
</feature>
<organism evidence="7">
    <name type="scientific">Capitella teleta</name>
    <name type="common">Polychaete worm</name>
    <dbReference type="NCBI Taxonomy" id="283909"/>
    <lineage>
        <taxon>Eukaryota</taxon>
        <taxon>Metazoa</taxon>
        <taxon>Spiralia</taxon>
        <taxon>Lophotrochozoa</taxon>
        <taxon>Annelida</taxon>
        <taxon>Polychaeta</taxon>
        <taxon>Sedentaria</taxon>
        <taxon>Scolecida</taxon>
        <taxon>Capitellidae</taxon>
        <taxon>Capitella</taxon>
    </lineage>
</organism>
<feature type="transmembrane region" description="Helical" evidence="5">
    <location>
        <begin position="20"/>
        <end position="39"/>
    </location>
</feature>
<reference evidence="8" key="3">
    <citation type="submission" date="2015-06" db="UniProtKB">
        <authorList>
            <consortium name="EnsemblMetazoa"/>
        </authorList>
    </citation>
    <scope>IDENTIFICATION</scope>
</reference>
<dbReference type="PROSITE" id="PS50262">
    <property type="entry name" value="G_PROTEIN_RECEP_F1_2"/>
    <property type="match status" value="1"/>
</dbReference>
<dbReference type="CDD" id="cd14978">
    <property type="entry name" value="7tmA_FMRFamide_R-like"/>
    <property type="match status" value="1"/>
</dbReference>
<reference evidence="7 9" key="2">
    <citation type="journal article" date="2013" name="Nature">
        <title>Insights into bilaterian evolution from three spiralian genomes.</title>
        <authorList>
            <person name="Simakov O."/>
            <person name="Marletaz F."/>
            <person name="Cho S.J."/>
            <person name="Edsinger-Gonzales E."/>
            <person name="Havlak P."/>
            <person name="Hellsten U."/>
            <person name="Kuo D.H."/>
            <person name="Larsson T."/>
            <person name="Lv J."/>
            <person name="Arendt D."/>
            <person name="Savage R."/>
            <person name="Osoegawa K."/>
            <person name="de Jong P."/>
            <person name="Grimwood J."/>
            <person name="Chapman J.A."/>
            <person name="Shapiro H."/>
            <person name="Aerts A."/>
            <person name="Otillar R.P."/>
            <person name="Terry A.Y."/>
            <person name="Boore J.L."/>
            <person name="Grigoriev I.V."/>
            <person name="Lindberg D.R."/>
            <person name="Seaver E.C."/>
            <person name="Weisblat D.A."/>
            <person name="Putnam N.H."/>
            <person name="Rokhsar D.S."/>
        </authorList>
    </citation>
    <scope>NUCLEOTIDE SEQUENCE</scope>
    <source>
        <strain evidence="7 9">I ESC-2004</strain>
    </source>
</reference>
<dbReference type="InterPro" id="IPR000276">
    <property type="entry name" value="GPCR_Rhodpsn"/>
</dbReference>
<dbReference type="HOGENOM" id="CLU_009579_24_4_1"/>
<sequence length="341" mass="38949">MEEETPLKRFSEWYQGVHGYVSIVVSVFGIVSNIMNIMVLTQKCMITPTNYLLTALAIADMATMASYLPYATYFYCIAVPDWRYNHPYGWVVYLIFNTNFIITCHTVAMWLTVALAVFRYIVVCHHTLGPRLCNLRRAKITINAVFLMTLVFCVPNYVMYRPTALKTGGYWFEDNAFVTPFLKVFNYWLFGVVLKVAPCVLLAVLSSLLIRAMHIADQKRKRLKSQGKRAESERASEHNRTTAMLVAVVLCFVIAELPQGILAFLSGVDSNIFMHVYVPLGDVWDIIVLVNSAVNFILYCIMSKHFRDTFRHIFFTPCLGDIRKANNGAQYSTIDTQTTKM</sequence>
<evidence type="ECO:0000256" key="1">
    <source>
        <dbReference type="ARBA" id="ARBA00004370"/>
    </source>
</evidence>
<name>R7UE44_CAPTE</name>
<dbReference type="EnsemblMetazoa" id="CapteT117749">
    <property type="protein sequence ID" value="CapteP117749"/>
    <property type="gene ID" value="CapteG117749"/>
</dbReference>
<evidence type="ECO:0000259" key="6">
    <source>
        <dbReference type="PROSITE" id="PS50262"/>
    </source>
</evidence>
<dbReference type="GO" id="GO:0008528">
    <property type="term" value="F:G protein-coupled peptide receptor activity"/>
    <property type="evidence" value="ECO:0007669"/>
    <property type="project" value="InterPro"/>
</dbReference>
<dbReference type="PANTHER" id="PTHR46273">
    <property type="entry name" value="MYOSUPPRESSIN RECEPTOR 1, ISOFORM B-RELATED"/>
    <property type="match status" value="1"/>
</dbReference>
<dbReference type="Pfam" id="PF10324">
    <property type="entry name" value="7TM_GPCR_Srw"/>
    <property type="match status" value="1"/>
</dbReference>
<evidence type="ECO:0000256" key="2">
    <source>
        <dbReference type="ARBA" id="ARBA00022692"/>
    </source>
</evidence>
<keyword evidence="9" id="KW-1185">Reference proteome</keyword>
<evidence type="ECO:0000256" key="5">
    <source>
        <dbReference type="SAM" id="Phobius"/>
    </source>
</evidence>
<dbReference type="InterPro" id="IPR053219">
    <property type="entry name" value="GPCR_Dmsr-1"/>
</dbReference>
<evidence type="ECO:0000256" key="3">
    <source>
        <dbReference type="ARBA" id="ARBA00022989"/>
    </source>
</evidence>
<dbReference type="EMBL" id="AMQN01008070">
    <property type="status" value="NOT_ANNOTATED_CDS"/>
    <property type="molecule type" value="Genomic_DNA"/>
</dbReference>
<dbReference type="InterPro" id="IPR017452">
    <property type="entry name" value="GPCR_Rhodpsn_7TM"/>
</dbReference>
<evidence type="ECO:0000256" key="4">
    <source>
        <dbReference type="ARBA" id="ARBA00023136"/>
    </source>
</evidence>
<dbReference type="InterPro" id="IPR019427">
    <property type="entry name" value="7TM_GPCR_serpentine_rcpt_Srw"/>
</dbReference>
<feature type="transmembrane region" description="Helical" evidence="5">
    <location>
        <begin position="187"/>
        <end position="210"/>
    </location>
</feature>
<feature type="transmembrane region" description="Helical" evidence="5">
    <location>
        <begin position="283"/>
        <end position="302"/>
    </location>
</feature>
<dbReference type="PANTHER" id="PTHR46273:SF4">
    <property type="entry name" value="AT19640P"/>
    <property type="match status" value="1"/>
</dbReference>
<dbReference type="Proteomes" id="UP000014760">
    <property type="component" value="Unassembled WGS sequence"/>
</dbReference>
<keyword evidence="2 5" id="KW-0812">Transmembrane</keyword>
<dbReference type="SUPFAM" id="SSF81321">
    <property type="entry name" value="Family A G protein-coupled receptor-like"/>
    <property type="match status" value="1"/>
</dbReference>
<keyword evidence="4 5" id="KW-0472">Membrane</keyword>
<accession>R7UE44</accession>
<protein>
    <recommendedName>
        <fullName evidence="6">G-protein coupled receptors family 1 profile domain-containing protein</fullName>
    </recommendedName>
</protein>
<dbReference type="EMBL" id="KB302105">
    <property type="protein sequence ID" value="ELU04809.1"/>
    <property type="molecule type" value="Genomic_DNA"/>
</dbReference>
<feature type="transmembrane region" description="Helical" evidence="5">
    <location>
        <begin position="90"/>
        <end position="120"/>
    </location>
</feature>
<keyword evidence="3 5" id="KW-1133">Transmembrane helix</keyword>
<reference evidence="9" key="1">
    <citation type="submission" date="2012-12" db="EMBL/GenBank/DDBJ databases">
        <authorList>
            <person name="Hellsten U."/>
            <person name="Grimwood J."/>
            <person name="Chapman J.A."/>
            <person name="Shapiro H."/>
            <person name="Aerts A."/>
            <person name="Otillar R.P."/>
            <person name="Terry A.Y."/>
            <person name="Boore J.L."/>
            <person name="Simakov O."/>
            <person name="Marletaz F."/>
            <person name="Cho S.-J."/>
            <person name="Edsinger-Gonzales E."/>
            <person name="Havlak P."/>
            <person name="Kuo D.-H."/>
            <person name="Larsson T."/>
            <person name="Lv J."/>
            <person name="Arendt D."/>
            <person name="Savage R."/>
            <person name="Osoegawa K."/>
            <person name="de Jong P."/>
            <person name="Lindberg D.R."/>
            <person name="Seaver E.C."/>
            <person name="Weisblat D.A."/>
            <person name="Putnam N.H."/>
            <person name="Grigoriev I.V."/>
            <person name="Rokhsar D.S."/>
        </authorList>
    </citation>
    <scope>NUCLEOTIDE SEQUENCE</scope>
    <source>
        <strain evidence="9">I ESC-2004</strain>
    </source>
</reference>
<dbReference type="OMA" id="YAHIHPY"/>
<evidence type="ECO:0000313" key="7">
    <source>
        <dbReference type="EMBL" id="ELU04809.1"/>
    </source>
</evidence>